<dbReference type="OrthoDB" id="3038990at2759"/>
<gene>
    <name evidence="3" type="ORF">CVT24_008741</name>
</gene>
<organism evidence="3 4">
    <name type="scientific">Panaeolus cyanescens</name>
    <dbReference type="NCBI Taxonomy" id="181874"/>
    <lineage>
        <taxon>Eukaryota</taxon>
        <taxon>Fungi</taxon>
        <taxon>Dikarya</taxon>
        <taxon>Basidiomycota</taxon>
        <taxon>Agaricomycotina</taxon>
        <taxon>Agaricomycetes</taxon>
        <taxon>Agaricomycetidae</taxon>
        <taxon>Agaricales</taxon>
        <taxon>Agaricineae</taxon>
        <taxon>Galeropsidaceae</taxon>
        <taxon>Panaeolus</taxon>
    </lineage>
</organism>
<reference evidence="3 4" key="1">
    <citation type="journal article" date="2018" name="Evol. Lett.">
        <title>Horizontal gene cluster transfer increased hallucinogenic mushroom diversity.</title>
        <authorList>
            <person name="Reynolds H.T."/>
            <person name="Vijayakumar V."/>
            <person name="Gluck-Thaler E."/>
            <person name="Korotkin H.B."/>
            <person name="Matheny P.B."/>
            <person name="Slot J.C."/>
        </authorList>
    </citation>
    <scope>NUCLEOTIDE SEQUENCE [LARGE SCALE GENOMIC DNA]</scope>
    <source>
        <strain evidence="3 4">2629</strain>
    </source>
</reference>
<accession>A0A409VEC5</accession>
<keyword evidence="2" id="KW-0812">Transmembrane</keyword>
<dbReference type="STRING" id="181874.A0A409VEC5"/>
<evidence type="ECO:0000313" key="4">
    <source>
        <dbReference type="Proteomes" id="UP000284842"/>
    </source>
</evidence>
<keyword evidence="2" id="KW-0472">Membrane</keyword>
<name>A0A409VEC5_9AGAR</name>
<sequence>MAPASSPHVSPEVQSVVYLNFLSPGAVDRIEDVRNISLVTIGALAWDMLLYLKGEWLLMKHGLSFEVFSYFICRVSTFVYVLLQAISRTEEVGSCSKMALAIAICEMVSTSSSGILFFLRIWSMYADDASIRYTFLVFLLFVVGASSVVPIGKHAVPLPGTRYCLEMHLDSYVGATTLLYLLFELSVYLSIAYKTATLPALSGEAMSLKSMASPNRWRRLRKAFFDQGQQHYLISISFNIAVTVAIIVPSISSDYKNMLLIPDLALSSAMACRVFRHFTLSTDRLEDALSKAGKSLSAPLPNMKFSFVALALLIASAAAQETTTDTILPTSALSSFISSVTESSTGSSNSQSSASQSTSSNGSSSSSTRTSSTATSATHTSTTPGSTSTSNSNGAMDTNGGHGVVMGLVAGLLAALV</sequence>
<feature type="transmembrane region" description="Helical" evidence="2">
    <location>
        <begin position="172"/>
        <end position="193"/>
    </location>
</feature>
<comment type="caution">
    <text evidence="3">The sequence shown here is derived from an EMBL/GenBank/DDBJ whole genome shotgun (WGS) entry which is preliminary data.</text>
</comment>
<dbReference type="Proteomes" id="UP000284842">
    <property type="component" value="Unassembled WGS sequence"/>
</dbReference>
<evidence type="ECO:0000313" key="3">
    <source>
        <dbReference type="EMBL" id="PPQ64130.1"/>
    </source>
</evidence>
<dbReference type="EMBL" id="NHTK01006095">
    <property type="protein sequence ID" value="PPQ64130.1"/>
    <property type="molecule type" value="Genomic_DNA"/>
</dbReference>
<evidence type="ECO:0000256" key="2">
    <source>
        <dbReference type="SAM" id="Phobius"/>
    </source>
</evidence>
<feature type="transmembrane region" description="Helical" evidence="2">
    <location>
        <begin position="64"/>
        <end position="86"/>
    </location>
</feature>
<feature type="transmembrane region" description="Helical" evidence="2">
    <location>
        <begin position="98"/>
        <end position="119"/>
    </location>
</feature>
<keyword evidence="2" id="KW-1133">Transmembrane helix</keyword>
<protein>
    <submittedName>
        <fullName evidence="3">Uncharacterized protein</fullName>
    </submittedName>
</protein>
<feature type="compositionally biased region" description="Low complexity" evidence="1">
    <location>
        <begin position="344"/>
        <end position="395"/>
    </location>
</feature>
<feature type="transmembrane region" description="Helical" evidence="2">
    <location>
        <begin position="231"/>
        <end position="252"/>
    </location>
</feature>
<feature type="region of interest" description="Disordered" evidence="1">
    <location>
        <begin position="344"/>
        <end position="398"/>
    </location>
</feature>
<evidence type="ECO:0000256" key="1">
    <source>
        <dbReference type="SAM" id="MobiDB-lite"/>
    </source>
</evidence>
<dbReference type="InParanoid" id="A0A409VEC5"/>
<proteinExistence type="predicted"/>
<dbReference type="AlphaFoldDB" id="A0A409VEC5"/>
<keyword evidence="4" id="KW-1185">Reference proteome</keyword>
<feature type="transmembrane region" description="Helical" evidence="2">
    <location>
        <begin position="131"/>
        <end position="152"/>
    </location>
</feature>